<keyword evidence="10" id="KW-0411">Iron-sulfur</keyword>
<keyword evidence="3" id="KW-0004">4Fe-4S</keyword>
<protein>
    <submittedName>
        <fullName evidence="12">Radical SAM protein</fullName>
    </submittedName>
</protein>
<keyword evidence="6" id="KW-0808">Transferase</keyword>
<organism evidence="12 13">
    <name type="scientific">Tenggerimyces flavus</name>
    <dbReference type="NCBI Taxonomy" id="1708749"/>
    <lineage>
        <taxon>Bacteria</taxon>
        <taxon>Bacillati</taxon>
        <taxon>Actinomycetota</taxon>
        <taxon>Actinomycetes</taxon>
        <taxon>Propionibacteriales</taxon>
        <taxon>Nocardioidaceae</taxon>
        <taxon>Tenggerimyces</taxon>
    </lineage>
</organism>
<dbReference type="SFLD" id="SFLDS00029">
    <property type="entry name" value="Radical_SAM"/>
    <property type="match status" value="1"/>
</dbReference>
<evidence type="ECO:0000256" key="8">
    <source>
        <dbReference type="ARBA" id="ARBA00022723"/>
    </source>
</evidence>
<keyword evidence="8" id="KW-0479">Metal-binding</keyword>
<dbReference type="InterPro" id="IPR058240">
    <property type="entry name" value="rSAM_sf"/>
</dbReference>
<dbReference type="InterPro" id="IPR007197">
    <property type="entry name" value="rSAM"/>
</dbReference>
<evidence type="ECO:0000256" key="9">
    <source>
        <dbReference type="ARBA" id="ARBA00023004"/>
    </source>
</evidence>
<reference evidence="13" key="1">
    <citation type="journal article" date="2019" name="Int. J. Syst. Evol. Microbiol.">
        <title>The Global Catalogue of Microorganisms (GCM) 10K type strain sequencing project: providing services to taxonomists for standard genome sequencing and annotation.</title>
        <authorList>
            <consortium name="The Broad Institute Genomics Platform"/>
            <consortium name="The Broad Institute Genome Sequencing Center for Infectious Disease"/>
            <person name="Wu L."/>
            <person name="Ma J."/>
        </authorList>
    </citation>
    <scope>NUCLEOTIDE SEQUENCE [LARGE SCALE GENOMIC DNA]</scope>
    <source>
        <strain evidence="13">CGMCC 4.7241</strain>
    </source>
</reference>
<comment type="subcellular location">
    <subcellularLocation>
        <location evidence="2">Cytoplasm</location>
    </subcellularLocation>
</comment>
<gene>
    <name evidence="12" type="ORF">ACFOUW_10615</name>
</gene>
<evidence type="ECO:0000256" key="7">
    <source>
        <dbReference type="ARBA" id="ARBA00022691"/>
    </source>
</evidence>
<feature type="domain" description="Radical SAM core" evidence="11">
    <location>
        <begin position="104"/>
        <end position="337"/>
    </location>
</feature>
<proteinExistence type="predicted"/>
<dbReference type="Gene3D" id="3.20.20.70">
    <property type="entry name" value="Aldolase class I"/>
    <property type="match status" value="1"/>
</dbReference>
<dbReference type="Gene3D" id="1.10.150.530">
    <property type="match status" value="1"/>
</dbReference>
<dbReference type="PROSITE" id="PS51918">
    <property type="entry name" value="RADICAL_SAM"/>
    <property type="match status" value="1"/>
</dbReference>
<evidence type="ECO:0000256" key="1">
    <source>
        <dbReference type="ARBA" id="ARBA00001966"/>
    </source>
</evidence>
<dbReference type="SFLD" id="SFLDF00275">
    <property type="entry name" value="adenosine_C2_methyltransferase"/>
    <property type="match status" value="1"/>
</dbReference>
<comment type="caution">
    <text evidence="12">The sequence shown here is derived from an EMBL/GenBank/DDBJ whole genome shotgun (WGS) entry which is preliminary data.</text>
</comment>
<sequence length="368" mass="39939">MCIQLFPNPPPRTRYAAIAELLSSLGEPAYRLSQLVRAVHRTGTTEYAQLSALPRRVRSSLIEAFGPTFADLRPIARQSGDQVEKTLFENDNGARIETVLARYRTGWTSLCLSTQVGCGLGCTFCATGAVGLVRNLSADEICDQVLYHQQQGPVDSIAFMGMGEALANPHTFPALDVLTHPDYFGLSPRRITVSTVGFAPGLQRLVDSHPQVNVTLSVHSPFPAERSTLIPLEGRFPLASCLAILDQHVAETRRKTYLAYLLIDGVNDSPAHATALASLVNSRDQPRLFHVSVIPYNDAVGVTPAYRRPSAARVAEFLRTLRSANVRATQRQQFGGALDAACGQLHAQYLSSAPAPAADRRRLPITAG</sequence>
<dbReference type="PIRSF" id="PIRSF006004">
    <property type="entry name" value="CHP00048"/>
    <property type="match status" value="1"/>
</dbReference>
<evidence type="ECO:0000256" key="2">
    <source>
        <dbReference type="ARBA" id="ARBA00004496"/>
    </source>
</evidence>
<dbReference type="EMBL" id="JBHRZH010000006">
    <property type="protein sequence ID" value="MFC3761293.1"/>
    <property type="molecule type" value="Genomic_DNA"/>
</dbReference>
<dbReference type="Proteomes" id="UP001595699">
    <property type="component" value="Unassembled WGS sequence"/>
</dbReference>
<dbReference type="PANTHER" id="PTHR30544">
    <property type="entry name" value="23S RRNA METHYLTRANSFERASE"/>
    <property type="match status" value="1"/>
</dbReference>
<dbReference type="SFLD" id="SFLDG01062">
    <property type="entry name" value="methyltransferase_(Class_A)"/>
    <property type="match status" value="1"/>
</dbReference>
<keyword evidence="13" id="KW-1185">Reference proteome</keyword>
<name>A0ABV7Y861_9ACTN</name>
<dbReference type="InterPro" id="IPR004383">
    <property type="entry name" value="rRNA_lsu_MTrfase_RlmN/Cfr"/>
</dbReference>
<evidence type="ECO:0000313" key="13">
    <source>
        <dbReference type="Proteomes" id="UP001595699"/>
    </source>
</evidence>
<evidence type="ECO:0000256" key="3">
    <source>
        <dbReference type="ARBA" id="ARBA00022485"/>
    </source>
</evidence>
<evidence type="ECO:0000256" key="4">
    <source>
        <dbReference type="ARBA" id="ARBA00022490"/>
    </source>
</evidence>
<dbReference type="InterPro" id="IPR013785">
    <property type="entry name" value="Aldolase_TIM"/>
</dbReference>
<dbReference type="PANTHER" id="PTHR30544:SF5">
    <property type="entry name" value="RADICAL SAM CORE DOMAIN-CONTAINING PROTEIN"/>
    <property type="match status" value="1"/>
</dbReference>
<evidence type="ECO:0000256" key="10">
    <source>
        <dbReference type="ARBA" id="ARBA00023014"/>
    </source>
</evidence>
<keyword evidence="4" id="KW-0963">Cytoplasm</keyword>
<accession>A0ABV7Y861</accession>
<dbReference type="Pfam" id="PF04055">
    <property type="entry name" value="Radical_SAM"/>
    <property type="match status" value="1"/>
</dbReference>
<dbReference type="CDD" id="cd01335">
    <property type="entry name" value="Radical_SAM"/>
    <property type="match status" value="1"/>
</dbReference>
<evidence type="ECO:0000256" key="5">
    <source>
        <dbReference type="ARBA" id="ARBA00022603"/>
    </source>
</evidence>
<keyword evidence="7" id="KW-0949">S-adenosyl-L-methionine</keyword>
<keyword evidence="9" id="KW-0408">Iron</keyword>
<dbReference type="InterPro" id="IPR040072">
    <property type="entry name" value="Methyltransferase_A"/>
</dbReference>
<keyword evidence="5" id="KW-0489">Methyltransferase</keyword>
<evidence type="ECO:0000256" key="6">
    <source>
        <dbReference type="ARBA" id="ARBA00022679"/>
    </source>
</evidence>
<comment type="cofactor">
    <cofactor evidence="1">
        <name>[4Fe-4S] cluster</name>
        <dbReference type="ChEBI" id="CHEBI:49883"/>
    </cofactor>
</comment>
<dbReference type="SUPFAM" id="SSF102114">
    <property type="entry name" value="Radical SAM enzymes"/>
    <property type="match status" value="1"/>
</dbReference>
<dbReference type="RefSeq" id="WP_205117503.1">
    <property type="nucleotide sequence ID" value="NZ_JAFBCM010000001.1"/>
</dbReference>
<evidence type="ECO:0000259" key="11">
    <source>
        <dbReference type="PROSITE" id="PS51918"/>
    </source>
</evidence>
<evidence type="ECO:0000313" key="12">
    <source>
        <dbReference type="EMBL" id="MFC3761293.1"/>
    </source>
</evidence>